<accession>A0A194Q6K5</accession>
<feature type="compositionally biased region" description="Basic residues" evidence="1">
    <location>
        <begin position="34"/>
        <end position="48"/>
    </location>
</feature>
<proteinExistence type="predicted"/>
<feature type="compositionally biased region" description="Low complexity" evidence="1">
    <location>
        <begin position="67"/>
        <end position="79"/>
    </location>
</feature>
<evidence type="ECO:0000313" key="2">
    <source>
        <dbReference type="EMBL" id="KPI99030.1"/>
    </source>
</evidence>
<name>A0A194Q6K5_PAPXU</name>
<dbReference type="Proteomes" id="UP000053268">
    <property type="component" value="Unassembled WGS sequence"/>
</dbReference>
<reference evidence="2 3" key="1">
    <citation type="journal article" date="2015" name="Nat. Commun.">
        <title>Outbred genome sequencing and CRISPR/Cas9 gene editing in butterflies.</title>
        <authorList>
            <person name="Li X."/>
            <person name="Fan D."/>
            <person name="Zhang W."/>
            <person name="Liu G."/>
            <person name="Zhang L."/>
            <person name="Zhao L."/>
            <person name="Fang X."/>
            <person name="Chen L."/>
            <person name="Dong Y."/>
            <person name="Chen Y."/>
            <person name="Ding Y."/>
            <person name="Zhao R."/>
            <person name="Feng M."/>
            <person name="Zhu Y."/>
            <person name="Feng Y."/>
            <person name="Jiang X."/>
            <person name="Zhu D."/>
            <person name="Xiang H."/>
            <person name="Feng X."/>
            <person name="Li S."/>
            <person name="Wang J."/>
            <person name="Zhang G."/>
            <person name="Kronforst M.R."/>
            <person name="Wang W."/>
        </authorList>
    </citation>
    <scope>NUCLEOTIDE SEQUENCE [LARGE SCALE GENOMIC DNA]</scope>
    <source>
        <strain evidence="2">Ya'a_city_454_Px</strain>
        <tissue evidence="2">Whole body</tissue>
    </source>
</reference>
<keyword evidence="3" id="KW-1185">Reference proteome</keyword>
<evidence type="ECO:0000313" key="3">
    <source>
        <dbReference type="Proteomes" id="UP000053268"/>
    </source>
</evidence>
<dbReference type="EMBL" id="KQ459582">
    <property type="protein sequence ID" value="KPI99030.1"/>
    <property type="molecule type" value="Genomic_DNA"/>
</dbReference>
<gene>
    <name evidence="2" type="ORF">RR46_10348</name>
</gene>
<sequence>MANVATGDLSAVRVTAGGDNARSSDARATLPARRGIRSPRFHGLRKCQRNPLGPLIPRGGREEGAAGDRAAAEAAQGAALTPSGSFAGEPQYPDVGASLEWREMLRSL</sequence>
<organism evidence="2 3">
    <name type="scientific">Papilio xuthus</name>
    <name type="common">Asian swallowtail butterfly</name>
    <dbReference type="NCBI Taxonomy" id="66420"/>
    <lineage>
        <taxon>Eukaryota</taxon>
        <taxon>Metazoa</taxon>
        <taxon>Ecdysozoa</taxon>
        <taxon>Arthropoda</taxon>
        <taxon>Hexapoda</taxon>
        <taxon>Insecta</taxon>
        <taxon>Pterygota</taxon>
        <taxon>Neoptera</taxon>
        <taxon>Endopterygota</taxon>
        <taxon>Lepidoptera</taxon>
        <taxon>Glossata</taxon>
        <taxon>Ditrysia</taxon>
        <taxon>Papilionoidea</taxon>
        <taxon>Papilionidae</taxon>
        <taxon>Papilioninae</taxon>
        <taxon>Papilio</taxon>
    </lineage>
</organism>
<evidence type="ECO:0000256" key="1">
    <source>
        <dbReference type="SAM" id="MobiDB-lite"/>
    </source>
</evidence>
<feature type="region of interest" description="Disordered" evidence="1">
    <location>
        <begin position="1"/>
        <end position="93"/>
    </location>
</feature>
<protein>
    <submittedName>
        <fullName evidence="2">Uncharacterized protein</fullName>
    </submittedName>
</protein>
<dbReference type="AlphaFoldDB" id="A0A194Q6K5"/>